<dbReference type="GO" id="GO:0016758">
    <property type="term" value="F:hexosyltransferase activity"/>
    <property type="evidence" value="ECO:0007669"/>
    <property type="project" value="UniProtKB-ARBA"/>
</dbReference>
<feature type="domain" description="Glycosyltransferase 2-like" evidence="1">
    <location>
        <begin position="49"/>
        <end position="154"/>
    </location>
</feature>
<keyword evidence="2" id="KW-0808">Transferase</keyword>
<dbReference type="RefSeq" id="WP_139424406.1">
    <property type="nucleotide sequence ID" value="NZ_CBCSFY010000003.1"/>
</dbReference>
<gene>
    <name evidence="2" type="ORF">CARM_0274</name>
</gene>
<dbReference type="EMBL" id="CP053825">
    <property type="protein sequence ID" value="QKF79230.1"/>
    <property type="molecule type" value="Genomic_DNA"/>
</dbReference>
<dbReference type="Gene3D" id="3.40.50.11350">
    <property type="match status" value="1"/>
</dbReference>
<dbReference type="Pfam" id="PF00535">
    <property type="entry name" value="Glycos_transf_2"/>
    <property type="match status" value="1"/>
</dbReference>
<sequence length="1054" mass="125842">MIFNSRKLKKFKANPRLFFKDAIKKKIFYLGSMYKKYLPKKYKAFARYTIVSAVYNVEKYLDDFFNSIINQRLDFKANIFMILVDDGSTDNSANIIKKYQKKYPKNIVYIYKENGGQASARNLGLKYMQENEYKTPWVTFTDPDDFLDINYFYSIDSALQNYQDSKISFVASQLIFYYEKIKVFNNDNVLKFLFGKNDIKLVNNSSLECIQLSAPSTFINYDLLVDKNIVFDESIKLCSEDANFIARIMINSLNYQSLYVDNALYFYRRRSDGSSTMGNQDAILNNKNFYINTVERAYVGILNETLRINTFVPLSIQRWFLCLYILQFIHLRKAINKSKILHILSKSEVYYFFQMWEQIFYYIQDEIILLENDIVLFDVFEKILTFLLFKPKSKYHQYVFVDKKNDKIQILYLSLNQCKVKICVDDEVIYLNAQQELFLDKKIFKYHYEIQLEDIRNKIYIKINDEYADILYEKQILKFVNFNKINVAKAAIVSAKPDGFGMRLSSMLVGLYLSKKLSFNFYFLWPKTTDLEQYNIRNHGVSLPDVSTVFKFNFIDKYLLDNGKIKENYGTEIWSKKRTVEELKNINLQEQWGWFSTEQNPSEWIYNIDKEKCLQELSFIYKNIPFSYRFRELMFLADEYLGKIGKDFIAIHIRSGDVVFSDTKNLIFHPMMEERYFPYEIAIELIKNIGLNQNVVIFGQDQQSNRKLIDFFKKYHKNEFNIFVVEKNEKCHDDNEQMFFEVNLLSKAKAVYSSKESAFSRLAMYIAGKNILISYHSILDQKIQINAIKKYGNLLKLDNIQRSMSYFFIALHYYNLKEFLKSLDYTRQAINFDVENYGYILFLIYSCLLTNNLQEAEQVICCNMDNFSVFKKILFYLCHWSNLRIREKIIELNFDNTFYGLNFLKMVVLFEKGDPMASKFLDKMLKRNKDKDFWERFYLICFLCPDVKLKLHLSYRLGYILIHSGIKIFNPFYLIDSFRNELVCYRIRINKTKEILDKTMIFNDESNVLKIKNHLSYKLGALLIQTHKSRFKIGYCILLFRIVKLFCKHYYKRK</sequence>
<dbReference type="SUPFAM" id="SSF53448">
    <property type="entry name" value="Nucleotide-diphospho-sugar transferases"/>
    <property type="match status" value="1"/>
</dbReference>
<evidence type="ECO:0000313" key="2">
    <source>
        <dbReference type="EMBL" id="QKF79230.1"/>
    </source>
</evidence>
<dbReference type="Gene3D" id="3.90.550.10">
    <property type="entry name" value="Spore Coat Polysaccharide Biosynthesis Protein SpsA, Chain A"/>
    <property type="match status" value="1"/>
</dbReference>
<accession>A0A7L5I4D4</accession>
<protein>
    <submittedName>
        <fullName evidence="2">Glycosyltransferase, family 2</fullName>
    </submittedName>
</protein>
<dbReference type="SUPFAM" id="SSF48452">
    <property type="entry name" value="TPR-like"/>
    <property type="match status" value="1"/>
</dbReference>
<dbReference type="InterPro" id="IPR011990">
    <property type="entry name" value="TPR-like_helical_dom_sf"/>
</dbReference>
<dbReference type="InterPro" id="IPR029044">
    <property type="entry name" value="Nucleotide-diphossugar_trans"/>
</dbReference>
<reference evidence="2 3" key="1">
    <citation type="submission" date="2020-05" db="EMBL/GenBank/DDBJ databases">
        <title>Complete genome sequencing of Campylobacter and Arcobacter type strains.</title>
        <authorList>
            <person name="Miller W.G."/>
            <person name="Yee E."/>
        </authorList>
    </citation>
    <scope>NUCLEOTIDE SEQUENCE [LARGE SCALE GENOMIC DNA]</scope>
    <source>
        <strain evidence="2 3">CCUG 73571</strain>
    </source>
</reference>
<organism evidence="2 3">
    <name type="scientific">Campylobacter armoricus</name>
    <dbReference type="NCBI Taxonomy" id="2505970"/>
    <lineage>
        <taxon>Bacteria</taxon>
        <taxon>Pseudomonadati</taxon>
        <taxon>Campylobacterota</taxon>
        <taxon>Epsilonproteobacteria</taxon>
        <taxon>Campylobacterales</taxon>
        <taxon>Campylobacteraceae</taxon>
        <taxon>Campylobacter</taxon>
    </lineage>
</organism>
<keyword evidence="3" id="KW-1185">Reference proteome</keyword>
<dbReference type="Proteomes" id="UP000509246">
    <property type="component" value="Chromosome"/>
</dbReference>
<evidence type="ECO:0000313" key="3">
    <source>
        <dbReference type="Proteomes" id="UP000509246"/>
    </source>
</evidence>
<evidence type="ECO:0000259" key="1">
    <source>
        <dbReference type="Pfam" id="PF00535"/>
    </source>
</evidence>
<dbReference type="PANTHER" id="PTHR22916">
    <property type="entry name" value="GLYCOSYLTRANSFERASE"/>
    <property type="match status" value="1"/>
</dbReference>
<dbReference type="KEGG" id="carm:CARM_0274"/>
<dbReference type="GeneID" id="56586006"/>
<name>A0A7L5I4D4_9BACT</name>
<dbReference type="AlphaFoldDB" id="A0A7L5I4D4"/>
<dbReference type="CDD" id="cd00761">
    <property type="entry name" value="Glyco_tranf_GTA_type"/>
    <property type="match status" value="1"/>
</dbReference>
<dbReference type="InterPro" id="IPR001173">
    <property type="entry name" value="Glyco_trans_2-like"/>
</dbReference>
<proteinExistence type="predicted"/>